<gene>
    <name evidence="3" type="ORF">SAMN05444128_0061</name>
</gene>
<evidence type="ECO:0000259" key="2">
    <source>
        <dbReference type="Pfam" id="PF12120"/>
    </source>
</evidence>
<dbReference type="RefSeq" id="WP_076665536.1">
    <property type="nucleotide sequence ID" value="NZ_FTPP01000001.1"/>
</dbReference>
<dbReference type="Gene3D" id="3.20.170.40">
    <property type="entry name" value="Rifampin ADP-ribosyltransferase domain"/>
    <property type="match status" value="1"/>
</dbReference>
<feature type="region of interest" description="Disordered" evidence="1">
    <location>
        <begin position="1"/>
        <end position="25"/>
    </location>
</feature>
<evidence type="ECO:0000256" key="1">
    <source>
        <dbReference type="SAM" id="MobiDB-lite"/>
    </source>
</evidence>
<keyword evidence="3" id="KW-0808">Transferase</keyword>
<dbReference type="Pfam" id="PF12120">
    <property type="entry name" value="Arr-ms"/>
    <property type="match status" value="1"/>
</dbReference>
<organism evidence="3 4">
    <name type="scientific">Pontibacter indicus</name>
    <dbReference type="NCBI Taxonomy" id="1317125"/>
    <lineage>
        <taxon>Bacteria</taxon>
        <taxon>Pseudomonadati</taxon>
        <taxon>Bacteroidota</taxon>
        <taxon>Cytophagia</taxon>
        <taxon>Cytophagales</taxon>
        <taxon>Hymenobacteraceae</taxon>
        <taxon>Pontibacter</taxon>
    </lineage>
</organism>
<dbReference type="InterPro" id="IPR021975">
    <property type="entry name" value="Rifampin_Arr"/>
</dbReference>
<dbReference type="AlphaFoldDB" id="A0A1R3W9V1"/>
<feature type="region of interest" description="Disordered" evidence="1">
    <location>
        <begin position="82"/>
        <end position="104"/>
    </location>
</feature>
<dbReference type="InterPro" id="IPR038611">
    <property type="entry name" value="Arr_sf"/>
</dbReference>
<accession>A0A1R3W9V1</accession>
<evidence type="ECO:0000313" key="4">
    <source>
        <dbReference type="Proteomes" id="UP000187181"/>
    </source>
</evidence>
<dbReference type="Proteomes" id="UP000187181">
    <property type="component" value="Unassembled WGS sequence"/>
</dbReference>
<dbReference type="EMBL" id="FTPP01000001">
    <property type="protein sequence ID" value="SIT74045.1"/>
    <property type="molecule type" value="Genomic_DNA"/>
</dbReference>
<dbReference type="NCBIfam" id="NF033144">
    <property type="entry name" value="rifampin_ARR"/>
    <property type="match status" value="1"/>
</dbReference>
<evidence type="ECO:0000313" key="3">
    <source>
        <dbReference type="EMBL" id="SIT74045.1"/>
    </source>
</evidence>
<feature type="compositionally biased region" description="Basic and acidic residues" evidence="1">
    <location>
        <begin position="1"/>
        <end position="12"/>
    </location>
</feature>
<reference evidence="4" key="1">
    <citation type="submission" date="2017-01" db="EMBL/GenBank/DDBJ databases">
        <authorList>
            <person name="Varghese N."/>
            <person name="Submissions S."/>
        </authorList>
    </citation>
    <scope>NUCLEOTIDE SEQUENCE [LARGE SCALE GENOMIC DNA]</scope>
    <source>
        <strain evidence="4">LP100</strain>
    </source>
</reference>
<name>A0A1R3W9V1_9BACT</name>
<dbReference type="GO" id="GO:0016740">
    <property type="term" value="F:transferase activity"/>
    <property type="evidence" value="ECO:0007669"/>
    <property type="project" value="UniProtKB-KW"/>
</dbReference>
<keyword evidence="4" id="KW-1185">Reference proteome</keyword>
<dbReference type="STRING" id="1317125.SAMN05444128_0061"/>
<proteinExistence type="predicted"/>
<sequence length="148" mass="16287">MEENNSRTKPETATDDLNAQPFYHGTKADLKPGDLIAPGYSSNYGSRKKAYYVYLTATLDAATWGAELAVGEGAGRIYVVEPTGPIEDDPNLTDKKFPGNPTKSYRSLHPLRVIGEVAEWQGHAPEQLQAMKDHLARLKEQGIEAIED</sequence>
<feature type="domain" description="Rifampin ADP-ribosyltransferase" evidence="2">
    <location>
        <begin position="22"/>
        <end position="120"/>
    </location>
</feature>
<dbReference type="OrthoDB" id="5509356at2"/>
<protein>
    <submittedName>
        <fullName evidence="3">Rifampin ADP-ribosylating transferase</fullName>
    </submittedName>
</protein>